<dbReference type="GO" id="GO:0006605">
    <property type="term" value="P:protein targeting"/>
    <property type="evidence" value="ECO:0007669"/>
    <property type="project" value="InterPro"/>
</dbReference>
<dbReference type="Pfam" id="PF00584">
    <property type="entry name" value="SecE"/>
    <property type="match status" value="1"/>
</dbReference>
<evidence type="ECO:0000256" key="2">
    <source>
        <dbReference type="ARBA" id="ARBA00008274"/>
    </source>
</evidence>
<reference evidence="11" key="1">
    <citation type="journal article" date="2015" name="Nat. Plants">
        <title>Genome expansion of Arabis alpina linked with retrotransposition and reduced symmetric DNA methylation.</title>
        <authorList>
            <person name="Willing E.M."/>
            <person name="Rawat V."/>
            <person name="Mandakova T."/>
            <person name="Maumus F."/>
            <person name="James G.V."/>
            <person name="Nordstroem K.J."/>
            <person name="Becker C."/>
            <person name="Warthmann N."/>
            <person name="Chica C."/>
            <person name="Szarzynska B."/>
            <person name="Zytnicki M."/>
            <person name="Albani M.C."/>
            <person name="Kiefer C."/>
            <person name="Bergonzi S."/>
            <person name="Castaings L."/>
            <person name="Mateos J.L."/>
            <person name="Berns M.C."/>
            <person name="Bujdoso N."/>
            <person name="Piofczyk T."/>
            <person name="de Lorenzo L."/>
            <person name="Barrero-Sicilia C."/>
            <person name="Mateos I."/>
            <person name="Piednoel M."/>
            <person name="Hagmann J."/>
            <person name="Chen-Min-Tao R."/>
            <person name="Iglesias-Fernandez R."/>
            <person name="Schuster S.C."/>
            <person name="Alonso-Blanco C."/>
            <person name="Roudier F."/>
            <person name="Carbonero P."/>
            <person name="Paz-Ares J."/>
            <person name="Davis S.J."/>
            <person name="Pecinka A."/>
            <person name="Quesneville H."/>
            <person name="Colot V."/>
            <person name="Lysak M.A."/>
            <person name="Weigel D."/>
            <person name="Coupland G."/>
            <person name="Schneeberger K."/>
        </authorList>
    </citation>
    <scope>NUCLEOTIDE SEQUENCE [LARGE SCALE GENOMIC DNA]</scope>
    <source>
        <strain evidence="11">cv. Pajares</strain>
    </source>
</reference>
<dbReference type="Gramene" id="KFK30452">
    <property type="protein sequence ID" value="KFK30452"/>
    <property type="gene ID" value="AALP_AA7G262800"/>
</dbReference>
<dbReference type="AlphaFoldDB" id="A0A087GKQ0"/>
<dbReference type="GO" id="GO:0071806">
    <property type="term" value="P:protein transmembrane transport"/>
    <property type="evidence" value="ECO:0007669"/>
    <property type="project" value="EnsemblPlants"/>
</dbReference>
<evidence type="ECO:0000256" key="3">
    <source>
        <dbReference type="ARBA" id="ARBA00022448"/>
    </source>
</evidence>
<dbReference type="eggNOG" id="ENOG502S3BF">
    <property type="taxonomic scope" value="Eukaryota"/>
</dbReference>
<keyword evidence="11" id="KW-1185">Reference proteome</keyword>
<name>A0A087GKQ0_ARAAL</name>
<dbReference type="OMA" id="SHKHVRG"/>
<protein>
    <submittedName>
        <fullName evidence="10">Uncharacterized protein</fullName>
    </submittedName>
</protein>
<keyword evidence="6 9" id="KW-1133">Transmembrane helix</keyword>
<keyword evidence="3" id="KW-0813">Transport</keyword>
<evidence type="ECO:0000256" key="9">
    <source>
        <dbReference type="SAM" id="Phobius"/>
    </source>
</evidence>
<evidence type="ECO:0000256" key="1">
    <source>
        <dbReference type="ARBA" id="ARBA00004370"/>
    </source>
</evidence>
<dbReference type="PANTHER" id="PTHR37247">
    <property type="entry name" value="TRANSMEMBRANE PROTEIN"/>
    <property type="match status" value="1"/>
</dbReference>
<evidence type="ECO:0000313" key="11">
    <source>
        <dbReference type="Proteomes" id="UP000029120"/>
    </source>
</evidence>
<keyword evidence="7" id="KW-0811">Translocation</keyword>
<evidence type="ECO:0000256" key="8">
    <source>
        <dbReference type="ARBA" id="ARBA00023136"/>
    </source>
</evidence>
<dbReference type="GO" id="GO:0009528">
    <property type="term" value="C:plastid inner membrane"/>
    <property type="evidence" value="ECO:0007669"/>
    <property type="project" value="EnsemblPlants"/>
</dbReference>
<dbReference type="InterPro" id="IPR001901">
    <property type="entry name" value="Translocase_SecE/Sec61-g"/>
</dbReference>
<keyword evidence="5" id="KW-0653">Protein transport</keyword>
<dbReference type="EMBL" id="CM002875">
    <property type="protein sequence ID" value="KFK30452.1"/>
    <property type="molecule type" value="Genomic_DNA"/>
</dbReference>
<dbReference type="GO" id="GO:0006886">
    <property type="term" value="P:intracellular protein transport"/>
    <property type="evidence" value="ECO:0007669"/>
    <property type="project" value="InterPro"/>
</dbReference>
<organism evidence="10 11">
    <name type="scientific">Arabis alpina</name>
    <name type="common">Alpine rock-cress</name>
    <dbReference type="NCBI Taxonomy" id="50452"/>
    <lineage>
        <taxon>Eukaryota</taxon>
        <taxon>Viridiplantae</taxon>
        <taxon>Streptophyta</taxon>
        <taxon>Embryophyta</taxon>
        <taxon>Tracheophyta</taxon>
        <taxon>Spermatophyta</taxon>
        <taxon>Magnoliopsida</taxon>
        <taxon>eudicotyledons</taxon>
        <taxon>Gunneridae</taxon>
        <taxon>Pentapetalae</taxon>
        <taxon>rosids</taxon>
        <taxon>malvids</taxon>
        <taxon>Brassicales</taxon>
        <taxon>Brassicaceae</taxon>
        <taxon>Arabideae</taxon>
        <taxon>Arabis</taxon>
    </lineage>
</organism>
<evidence type="ECO:0000256" key="6">
    <source>
        <dbReference type="ARBA" id="ARBA00022989"/>
    </source>
</evidence>
<feature type="transmembrane region" description="Helical" evidence="9">
    <location>
        <begin position="124"/>
        <end position="151"/>
    </location>
</feature>
<evidence type="ECO:0000313" key="10">
    <source>
        <dbReference type="EMBL" id="KFK30452.1"/>
    </source>
</evidence>
<gene>
    <name evidence="10" type="ordered locus">AALP_Aa7g262800</name>
</gene>
<dbReference type="Proteomes" id="UP000029120">
    <property type="component" value="Chromosome 7"/>
</dbReference>
<dbReference type="PANTHER" id="PTHR37247:SF1">
    <property type="entry name" value="TRANSMEMBRANE PROTEIN"/>
    <property type="match status" value="1"/>
</dbReference>
<comment type="subcellular location">
    <subcellularLocation>
        <location evidence="1">Membrane</location>
    </subcellularLocation>
</comment>
<keyword evidence="4 9" id="KW-0812">Transmembrane</keyword>
<sequence length="155" mass="17110">MVVSPRLLTNGSGLIRLAHRENSSHRIQIRNGFGPSSFKFSGDSSLNGRVSYKHLGGSGKVSVRLASKSPSFHNDTPEAPLWLSLLRDIIWSTRSLFSFMAEQPSQLKFIEWPSFTTTLKTATLSLFLVAVFIVALSSVDSALCYILNLILRKAP</sequence>
<evidence type="ECO:0000256" key="5">
    <source>
        <dbReference type="ARBA" id="ARBA00022927"/>
    </source>
</evidence>
<evidence type="ECO:0000256" key="7">
    <source>
        <dbReference type="ARBA" id="ARBA00023010"/>
    </source>
</evidence>
<dbReference type="OrthoDB" id="1913236at2759"/>
<dbReference type="GO" id="GO:0090351">
    <property type="term" value="P:seedling development"/>
    <property type="evidence" value="ECO:0007669"/>
    <property type="project" value="EnsemblPlants"/>
</dbReference>
<comment type="similarity">
    <text evidence="2">Belongs to the SecE/SEC61-gamma family.</text>
</comment>
<keyword evidence="8 9" id="KW-0472">Membrane</keyword>
<accession>A0A087GKQ0</accession>
<proteinExistence type="inferred from homology"/>
<evidence type="ECO:0000256" key="4">
    <source>
        <dbReference type="ARBA" id="ARBA00022692"/>
    </source>
</evidence>